<dbReference type="EC" id="4.2.3.-" evidence="1"/>
<name>A0A365XVJ7_9BACT</name>
<dbReference type="Proteomes" id="UP000253410">
    <property type="component" value="Unassembled WGS sequence"/>
</dbReference>
<dbReference type="SFLD" id="SFLDS00005">
    <property type="entry name" value="Isoprenoid_Synthase_Type_I"/>
    <property type="match status" value="1"/>
</dbReference>
<dbReference type="InterPro" id="IPR008949">
    <property type="entry name" value="Isoprenoid_synthase_dom_sf"/>
</dbReference>
<proteinExistence type="inferred from homology"/>
<evidence type="ECO:0000313" key="2">
    <source>
        <dbReference type="EMBL" id="RBL90397.1"/>
    </source>
</evidence>
<keyword evidence="3" id="KW-1185">Reference proteome</keyword>
<keyword evidence="1" id="KW-0479">Metal-binding</keyword>
<comment type="caution">
    <text evidence="2">The sequence shown here is derived from an EMBL/GenBank/DDBJ whole genome shotgun (WGS) entry which is preliminary data.</text>
</comment>
<comment type="cofactor">
    <cofactor evidence="1">
        <name>Mg(2+)</name>
        <dbReference type="ChEBI" id="CHEBI:18420"/>
    </cofactor>
</comment>
<dbReference type="GO" id="GO:0046872">
    <property type="term" value="F:metal ion binding"/>
    <property type="evidence" value="ECO:0007669"/>
    <property type="project" value="UniProtKB-KW"/>
</dbReference>
<evidence type="ECO:0000313" key="3">
    <source>
        <dbReference type="Proteomes" id="UP000253410"/>
    </source>
</evidence>
<keyword evidence="1" id="KW-0460">Magnesium</keyword>
<dbReference type="EMBL" id="QFFJ01000002">
    <property type="protein sequence ID" value="RBL90397.1"/>
    <property type="molecule type" value="Genomic_DNA"/>
</dbReference>
<gene>
    <name evidence="2" type="ORF">DF182_28455</name>
</gene>
<organism evidence="2 3">
    <name type="scientific">Chitinophaga flava</name>
    <dbReference type="NCBI Taxonomy" id="2259036"/>
    <lineage>
        <taxon>Bacteria</taxon>
        <taxon>Pseudomonadati</taxon>
        <taxon>Bacteroidota</taxon>
        <taxon>Chitinophagia</taxon>
        <taxon>Chitinophagales</taxon>
        <taxon>Chitinophagaceae</taxon>
        <taxon>Chitinophaga</taxon>
    </lineage>
</organism>
<dbReference type="AlphaFoldDB" id="A0A365XVJ7"/>
<dbReference type="PANTHER" id="PTHR35201">
    <property type="entry name" value="TERPENE SYNTHASE"/>
    <property type="match status" value="1"/>
</dbReference>
<dbReference type="Gene3D" id="1.10.600.10">
    <property type="entry name" value="Farnesyl Diphosphate Synthase"/>
    <property type="match status" value="1"/>
</dbReference>
<dbReference type="PANTHER" id="PTHR35201:SF4">
    <property type="entry name" value="BETA-PINACENE SYNTHASE-RELATED"/>
    <property type="match status" value="1"/>
</dbReference>
<reference evidence="2 3" key="1">
    <citation type="submission" date="2018-05" db="EMBL/GenBank/DDBJ databases">
        <title>Chitinophaga sp. K3CV102501T nov., isolated from isolated from a monsoon evergreen broad-leaved forest soil.</title>
        <authorList>
            <person name="Lv Y."/>
        </authorList>
    </citation>
    <scope>NUCLEOTIDE SEQUENCE [LARGE SCALE GENOMIC DNA]</scope>
    <source>
        <strain evidence="2 3">GDMCC 1.1325</strain>
    </source>
</reference>
<keyword evidence="1" id="KW-0456">Lyase</keyword>
<dbReference type="InterPro" id="IPR034686">
    <property type="entry name" value="Terpene_cyclase-like_2"/>
</dbReference>
<accession>A0A365XVJ7</accession>
<dbReference type="RefSeq" id="WP_113619146.1">
    <property type="nucleotide sequence ID" value="NZ_QFFJ01000002.1"/>
</dbReference>
<dbReference type="SUPFAM" id="SSF48576">
    <property type="entry name" value="Terpenoid synthases"/>
    <property type="match status" value="1"/>
</dbReference>
<dbReference type="GO" id="GO:0010333">
    <property type="term" value="F:terpene synthase activity"/>
    <property type="evidence" value="ECO:0007669"/>
    <property type="project" value="InterPro"/>
</dbReference>
<sequence>MKKSPLGGIKLPSLSYPFPDLKSTYAGRVETLAKQWLLNDYVNMPDEFKKKSEKYKYWDTNVGHMAARMYPYASFHRLIPISRFLLWGLSNDDMYEDASISELQCIRERAVSILRGHAVRENENELFNQLRLQREEMLEFMPLYWMTRYTNSISAGFEGMQLEYYYKAKMIFPGVDDYLAIREKAVLVFPLIDLIEIQSGHALPDKIFYHPDIQRIASLTCRIVAIANDYFSTWKERGKDVMNLILVLEHQEGLTTTDAYLRAIKIHDDYVTEFCDLSNNLPDFGIYQKTVTKFIDQLGTLISGHYSWYVNDTKRYLV</sequence>
<comment type="similarity">
    <text evidence="1">Belongs to the terpene synthase family.</text>
</comment>
<dbReference type="SFLD" id="SFLDG01020">
    <property type="entry name" value="Terpene_Cyclase_Like_2"/>
    <property type="match status" value="1"/>
</dbReference>
<protein>
    <recommendedName>
        <fullName evidence="1">Terpene synthase</fullName>
        <ecNumber evidence="1">4.2.3.-</ecNumber>
    </recommendedName>
</protein>
<dbReference type="Pfam" id="PF19086">
    <property type="entry name" value="Terpene_syn_C_2"/>
    <property type="match status" value="1"/>
</dbReference>
<dbReference type="OrthoDB" id="1223397at2"/>
<evidence type="ECO:0000256" key="1">
    <source>
        <dbReference type="RuleBase" id="RU366034"/>
    </source>
</evidence>